<evidence type="ECO:0000313" key="7">
    <source>
        <dbReference type="Ensembl" id="ENSCSRP00000012643.1"/>
    </source>
</evidence>
<dbReference type="SMART" id="SM00034">
    <property type="entry name" value="CLECT"/>
    <property type="match status" value="1"/>
</dbReference>
<dbReference type="Proteomes" id="UP000694403">
    <property type="component" value="Unplaced"/>
</dbReference>
<dbReference type="Pfam" id="PF00059">
    <property type="entry name" value="Lectin_C"/>
    <property type="match status" value="1"/>
</dbReference>
<reference evidence="7" key="2">
    <citation type="submission" date="2025-09" db="UniProtKB">
        <authorList>
            <consortium name="Ensembl"/>
        </authorList>
    </citation>
    <scope>IDENTIFICATION</scope>
</reference>
<evidence type="ECO:0000259" key="6">
    <source>
        <dbReference type="PROSITE" id="PS50041"/>
    </source>
</evidence>
<dbReference type="InterPro" id="IPR016187">
    <property type="entry name" value="CTDL_fold"/>
</dbReference>
<dbReference type="Gene3D" id="3.10.100.10">
    <property type="entry name" value="Mannose-Binding Protein A, subunit A"/>
    <property type="match status" value="1"/>
</dbReference>
<dbReference type="PANTHER" id="PTHR46784:SF1">
    <property type="entry name" value="KILLER CELL LECTIN-LIKE RECEPTOR SUBFAMILY B MEMBER 1"/>
    <property type="match status" value="1"/>
</dbReference>
<name>A0A8C3SEH8_CHESE</name>
<dbReference type="InterPro" id="IPR001304">
    <property type="entry name" value="C-type_lectin-like"/>
</dbReference>
<dbReference type="InterPro" id="IPR051527">
    <property type="entry name" value="KLR_subfamily_B"/>
</dbReference>
<organism evidence="7 8">
    <name type="scientific">Chelydra serpentina</name>
    <name type="common">Snapping turtle</name>
    <name type="synonym">Testudo serpentina</name>
    <dbReference type="NCBI Taxonomy" id="8475"/>
    <lineage>
        <taxon>Eukaryota</taxon>
        <taxon>Metazoa</taxon>
        <taxon>Chordata</taxon>
        <taxon>Craniata</taxon>
        <taxon>Vertebrata</taxon>
        <taxon>Euteleostomi</taxon>
        <taxon>Archelosauria</taxon>
        <taxon>Testudinata</taxon>
        <taxon>Testudines</taxon>
        <taxon>Cryptodira</taxon>
        <taxon>Durocryptodira</taxon>
        <taxon>Americhelydia</taxon>
        <taxon>Chelydroidea</taxon>
        <taxon>Chelydridae</taxon>
        <taxon>Chelydra</taxon>
    </lineage>
</organism>
<keyword evidence="8" id="KW-1185">Reference proteome</keyword>
<sequence>MLPPAVAVTHTDGSQSRAALAPPAPRFIQSLQICLISPGMLSLSSDSKWPVQATAGLNHSGNSNRILCKLCPKDWLLYGDKCYWFSKAIKGWERSRDDCLMKRAQLLVMDDWEELTFIQNITQDQHQVWIGLNVTSPGRTWTWQDGSPLNQTLFPVLDPAQENNCASVKKNKIHSEICQTDLKWICQKAAVVV</sequence>
<protein>
    <recommendedName>
        <fullName evidence="6">C-type lectin domain-containing protein</fullName>
    </recommendedName>
</protein>
<reference evidence="7" key="1">
    <citation type="submission" date="2025-08" db="UniProtKB">
        <authorList>
            <consortium name="Ensembl"/>
        </authorList>
    </citation>
    <scope>IDENTIFICATION</scope>
</reference>
<dbReference type="GO" id="GO:0009986">
    <property type="term" value="C:cell surface"/>
    <property type="evidence" value="ECO:0007669"/>
    <property type="project" value="TreeGrafter"/>
</dbReference>
<keyword evidence="4" id="KW-1133">Transmembrane helix</keyword>
<keyword evidence="4" id="KW-0812">Transmembrane</keyword>
<comment type="subcellular location">
    <subcellularLocation>
        <location evidence="1">Membrane</location>
        <topology evidence="1">Single-pass type II membrane protein</topology>
    </subcellularLocation>
</comment>
<proteinExistence type="predicted"/>
<dbReference type="PANTHER" id="PTHR46784">
    <property type="entry name" value="KILLER CELL LECTIN-LIKE RECEPTOR SUBFAMILY B MEMBER 1"/>
    <property type="match status" value="1"/>
</dbReference>
<dbReference type="GO" id="GO:0030246">
    <property type="term" value="F:carbohydrate binding"/>
    <property type="evidence" value="ECO:0007669"/>
    <property type="project" value="UniProtKB-KW"/>
</dbReference>
<dbReference type="GO" id="GO:0005886">
    <property type="term" value="C:plasma membrane"/>
    <property type="evidence" value="ECO:0007669"/>
    <property type="project" value="TreeGrafter"/>
</dbReference>
<evidence type="ECO:0000256" key="1">
    <source>
        <dbReference type="ARBA" id="ARBA00004606"/>
    </source>
</evidence>
<dbReference type="GO" id="GO:0042269">
    <property type="term" value="P:regulation of natural killer cell mediated cytotoxicity"/>
    <property type="evidence" value="ECO:0007669"/>
    <property type="project" value="TreeGrafter"/>
</dbReference>
<feature type="domain" description="C-type lectin" evidence="6">
    <location>
        <begin position="78"/>
        <end position="187"/>
    </location>
</feature>
<keyword evidence="3" id="KW-0735">Signal-anchor</keyword>
<evidence type="ECO:0000256" key="2">
    <source>
        <dbReference type="ARBA" id="ARBA00022734"/>
    </source>
</evidence>
<dbReference type="InterPro" id="IPR016186">
    <property type="entry name" value="C-type_lectin-like/link_sf"/>
</dbReference>
<accession>A0A8C3SEH8</accession>
<dbReference type="AlphaFoldDB" id="A0A8C3SEH8"/>
<dbReference type="GO" id="GO:0038023">
    <property type="term" value="F:signaling receptor activity"/>
    <property type="evidence" value="ECO:0007669"/>
    <property type="project" value="TreeGrafter"/>
</dbReference>
<evidence type="ECO:0000256" key="4">
    <source>
        <dbReference type="ARBA" id="ARBA00022989"/>
    </source>
</evidence>
<evidence type="ECO:0000256" key="5">
    <source>
        <dbReference type="ARBA" id="ARBA00023157"/>
    </source>
</evidence>
<dbReference type="InterPro" id="IPR033992">
    <property type="entry name" value="NKR-like_CTLD"/>
</dbReference>
<keyword evidence="4" id="KW-0472">Membrane</keyword>
<dbReference type="PROSITE" id="PS50041">
    <property type="entry name" value="C_TYPE_LECTIN_2"/>
    <property type="match status" value="1"/>
</dbReference>
<dbReference type="Ensembl" id="ENSCSRT00000013151.1">
    <property type="protein sequence ID" value="ENSCSRP00000012643.1"/>
    <property type="gene ID" value="ENSCSRG00000009550.1"/>
</dbReference>
<evidence type="ECO:0000256" key="3">
    <source>
        <dbReference type="ARBA" id="ARBA00022968"/>
    </source>
</evidence>
<dbReference type="CDD" id="cd03593">
    <property type="entry name" value="CLECT_NK_receptors_like"/>
    <property type="match status" value="1"/>
</dbReference>
<keyword evidence="2" id="KW-0430">Lectin</keyword>
<dbReference type="SUPFAM" id="SSF56436">
    <property type="entry name" value="C-type lectin-like"/>
    <property type="match status" value="1"/>
</dbReference>
<evidence type="ECO:0000313" key="8">
    <source>
        <dbReference type="Proteomes" id="UP000694403"/>
    </source>
</evidence>
<keyword evidence="5" id="KW-1015">Disulfide bond</keyword>